<organism evidence="7 8">
    <name type="scientific">Coniophora puteana (strain RWD-64-598)</name>
    <name type="common">Brown rot fungus</name>
    <dbReference type="NCBI Taxonomy" id="741705"/>
    <lineage>
        <taxon>Eukaryota</taxon>
        <taxon>Fungi</taxon>
        <taxon>Dikarya</taxon>
        <taxon>Basidiomycota</taxon>
        <taxon>Agaricomycotina</taxon>
        <taxon>Agaricomycetes</taxon>
        <taxon>Agaricomycetidae</taxon>
        <taxon>Boletales</taxon>
        <taxon>Coniophorineae</taxon>
        <taxon>Coniophoraceae</taxon>
        <taxon>Coniophora</taxon>
    </lineage>
</organism>
<comment type="caution">
    <text evidence="7">The sequence shown here is derived from an EMBL/GenBank/DDBJ whole genome shotgun (WGS) entry which is preliminary data.</text>
</comment>
<proteinExistence type="inferred from homology"/>
<protein>
    <recommendedName>
        <fullName evidence="6">Terpene synthase</fullName>
        <ecNumber evidence="6">4.2.3.-</ecNumber>
    </recommendedName>
</protein>
<dbReference type="OrthoDB" id="6486656at2759"/>
<keyword evidence="8" id="KW-1185">Reference proteome</keyword>
<dbReference type="GO" id="GO:0010333">
    <property type="term" value="F:terpene synthase activity"/>
    <property type="evidence" value="ECO:0007669"/>
    <property type="project" value="InterPro"/>
</dbReference>
<keyword evidence="4 6" id="KW-0460">Magnesium</keyword>
<dbReference type="Pfam" id="PF19086">
    <property type="entry name" value="Terpene_syn_C_2"/>
    <property type="match status" value="1"/>
</dbReference>
<dbReference type="SUPFAM" id="SSF48576">
    <property type="entry name" value="Terpenoid synthases"/>
    <property type="match status" value="1"/>
</dbReference>
<feature type="non-terminal residue" evidence="7">
    <location>
        <position position="1"/>
    </location>
</feature>
<dbReference type="KEGG" id="cput:CONPUDRAFT_15871"/>
<comment type="similarity">
    <text evidence="2 6">Belongs to the terpene synthase family.</text>
</comment>
<dbReference type="AlphaFoldDB" id="A0A5M3MXS0"/>
<evidence type="ECO:0000256" key="2">
    <source>
        <dbReference type="ARBA" id="ARBA00006333"/>
    </source>
</evidence>
<keyword evidence="5 6" id="KW-0456">Lyase</keyword>
<dbReference type="PANTHER" id="PTHR35201:SF4">
    <property type="entry name" value="BETA-PINACENE SYNTHASE-RELATED"/>
    <property type="match status" value="1"/>
</dbReference>
<evidence type="ECO:0000313" key="7">
    <source>
        <dbReference type="EMBL" id="EIW83431.1"/>
    </source>
</evidence>
<name>A0A5M3MXS0_CONPW</name>
<dbReference type="GO" id="GO:0046872">
    <property type="term" value="F:metal ion binding"/>
    <property type="evidence" value="ECO:0007669"/>
    <property type="project" value="UniProtKB-KW"/>
</dbReference>
<gene>
    <name evidence="7" type="ORF">CONPUDRAFT_15871</name>
</gene>
<accession>A0A5M3MXS0</accession>
<dbReference type="GeneID" id="19203956"/>
<dbReference type="PANTHER" id="PTHR35201">
    <property type="entry name" value="TERPENE SYNTHASE"/>
    <property type="match status" value="1"/>
</dbReference>
<dbReference type="EMBL" id="JH711576">
    <property type="protein sequence ID" value="EIW83431.1"/>
    <property type="molecule type" value="Genomic_DNA"/>
</dbReference>
<evidence type="ECO:0000256" key="3">
    <source>
        <dbReference type="ARBA" id="ARBA00022723"/>
    </source>
</evidence>
<dbReference type="Proteomes" id="UP000053558">
    <property type="component" value="Unassembled WGS sequence"/>
</dbReference>
<reference evidence="8" key="1">
    <citation type="journal article" date="2012" name="Science">
        <title>The Paleozoic origin of enzymatic lignin decomposition reconstructed from 31 fungal genomes.</title>
        <authorList>
            <person name="Floudas D."/>
            <person name="Binder M."/>
            <person name="Riley R."/>
            <person name="Barry K."/>
            <person name="Blanchette R.A."/>
            <person name="Henrissat B."/>
            <person name="Martinez A.T."/>
            <person name="Otillar R."/>
            <person name="Spatafora J.W."/>
            <person name="Yadav J.S."/>
            <person name="Aerts A."/>
            <person name="Benoit I."/>
            <person name="Boyd A."/>
            <person name="Carlson A."/>
            <person name="Copeland A."/>
            <person name="Coutinho P.M."/>
            <person name="de Vries R.P."/>
            <person name="Ferreira P."/>
            <person name="Findley K."/>
            <person name="Foster B."/>
            <person name="Gaskell J."/>
            <person name="Glotzer D."/>
            <person name="Gorecki P."/>
            <person name="Heitman J."/>
            <person name="Hesse C."/>
            <person name="Hori C."/>
            <person name="Igarashi K."/>
            <person name="Jurgens J.A."/>
            <person name="Kallen N."/>
            <person name="Kersten P."/>
            <person name="Kohler A."/>
            <person name="Kuees U."/>
            <person name="Kumar T.K.A."/>
            <person name="Kuo A."/>
            <person name="LaButti K."/>
            <person name="Larrondo L.F."/>
            <person name="Lindquist E."/>
            <person name="Ling A."/>
            <person name="Lombard V."/>
            <person name="Lucas S."/>
            <person name="Lundell T."/>
            <person name="Martin R."/>
            <person name="McLaughlin D.J."/>
            <person name="Morgenstern I."/>
            <person name="Morin E."/>
            <person name="Murat C."/>
            <person name="Nagy L.G."/>
            <person name="Nolan M."/>
            <person name="Ohm R.A."/>
            <person name="Patyshakuliyeva A."/>
            <person name="Rokas A."/>
            <person name="Ruiz-Duenas F.J."/>
            <person name="Sabat G."/>
            <person name="Salamov A."/>
            <person name="Samejima M."/>
            <person name="Schmutz J."/>
            <person name="Slot J.C."/>
            <person name="St John F."/>
            <person name="Stenlid J."/>
            <person name="Sun H."/>
            <person name="Sun S."/>
            <person name="Syed K."/>
            <person name="Tsang A."/>
            <person name="Wiebenga A."/>
            <person name="Young D."/>
            <person name="Pisabarro A."/>
            <person name="Eastwood D.C."/>
            <person name="Martin F."/>
            <person name="Cullen D."/>
            <person name="Grigoriev I.V."/>
            <person name="Hibbett D.S."/>
        </authorList>
    </citation>
    <scope>NUCLEOTIDE SEQUENCE [LARGE SCALE GENOMIC DNA]</scope>
    <source>
        <strain evidence="8">RWD-64-598 SS2</strain>
    </source>
</reference>
<dbReference type="InterPro" id="IPR034686">
    <property type="entry name" value="Terpene_cyclase-like_2"/>
</dbReference>
<evidence type="ECO:0000256" key="4">
    <source>
        <dbReference type="ARBA" id="ARBA00022842"/>
    </source>
</evidence>
<feature type="non-terminal residue" evidence="7">
    <location>
        <position position="319"/>
    </location>
</feature>
<dbReference type="RefSeq" id="XP_007766266.1">
    <property type="nucleotide sequence ID" value="XM_007768076.1"/>
</dbReference>
<dbReference type="EC" id="4.2.3.-" evidence="6"/>
<keyword evidence="3 6" id="KW-0479">Metal-binding</keyword>
<evidence type="ECO:0000256" key="6">
    <source>
        <dbReference type="RuleBase" id="RU366034"/>
    </source>
</evidence>
<dbReference type="Gene3D" id="1.10.600.10">
    <property type="entry name" value="Farnesyl Diphosphate Synthase"/>
    <property type="match status" value="1"/>
</dbReference>
<evidence type="ECO:0000256" key="1">
    <source>
        <dbReference type="ARBA" id="ARBA00001946"/>
    </source>
</evidence>
<evidence type="ECO:0000256" key="5">
    <source>
        <dbReference type="ARBA" id="ARBA00023239"/>
    </source>
</evidence>
<dbReference type="InterPro" id="IPR008949">
    <property type="entry name" value="Isoprenoid_synthase_dom_sf"/>
</dbReference>
<sequence>SPSPTRFYLPDTMASWPWKTRTNPHADEVGGGDASSGHLSLLSESFSRLIQLVHSFDHLLVVSLFVLVIILVDDCTDTENADVARQTADLVNDAFEHSDQPRPAGEGPIGEIVRRFWQYAIGIISPKVQVAFLKHFGEFLESIVTQAGQRDEDVRLNVDTYLKLRRDNVGVMPFFPFLRPTSGPDLPEEIWESAVIAEMTGHIVDMYIFDNDTIFYGREYALGDTGHNIVTLLMQEYGIDVGSVAWATARHAAAQKAFKDGLERLPSHGAQADAQVKEYLNGLGYWIRAYHVWSFKIERYFDGRGDEVKVSRLVQLKPQ</sequence>
<comment type="cofactor">
    <cofactor evidence="1 6">
        <name>Mg(2+)</name>
        <dbReference type="ChEBI" id="CHEBI:18420"/>
    </cofactor>
</comment>
<evidence type="ECO:0000313" key="8">
    <source>
        <dbReference type="Proteomes" id="UP000053558"/>
    </source>
</evidence>
<dbReference type="GO" id="GO:0008299">
    <property type="term" value="P:isoprenoid biosynthetic process"/>
    <property type="evidence" value="ECO:0007669"/>
    <property type="project" value="UniProtKB-ARBA"/>
</dbReference>